<feature type="chain" id="PRO_5045351138" description="Beta-lactamase-related domain-containing protein" evidence="2">
    <location>
        <begin position="24"/>
        <end position="240"/>
    </location>
</feature>
<dbReference type="EMBL" id="AP018448">
    <property type="protein sequence ID" value="BBC32122.1"/>
    <property type="molecule type" value="Genomic_DNA"/>
</dbReference>
<dbReference type="Pfam" id="PF00144">
    <property type="entry name" value="Beta-lactamase"/>
    <property type="match status" value="1"/>
</dbReference>
<sequence>MTRTRTASLCAAALLIASLQTTATATAMPAPTSVPRHEQRCTSIPGKPRGEAHQVMDVVREARRGLDLKEVLVRVTTGGRKAVTGAAFLTELYAHPFRQWTPRELVAHPLRHPLRHALRYRPGINWSCSHADFVLLGIALLEKITGTPLEQFLREHVMDPLDLREPRNGFTPEIPQPVLHAYDAERGLHEESPYGNPSWSTAPGAVLTGDIYGWVFQNNTAETITNRVPAALAPDRPLGG</sequence>
<accession>A0ABN5VFT5</accession>
<keyword evidence="5" id="KW-1185">Reference proteome</keyword>
<protein>
    <recommendedName>
        <fullName evidence="3">Beta-lactamase-related domain-containing protein</fullName>
    </recommendedName>
</protein>
<dbReference type="Proteomes" id="UP001321542">
    <property type="component" value="Chromosome"/>
</dbReference>
<dbReference type="InterPro" id="IPR012338">
    <property type="entry name" value="Beta-lactam/transpept-like"/>
</dbReference>
<feature type="signal peptide" evidence="2">
    <location>
        <begin position="1"/>
        <end position="23"/>
    </location>
</feature>
<evidence type="ECO:0000313" key="4">
    <source>
        <dbReference type="EMBL" id="BBC32122.1"/>
    </source>
</evidence>
<organism evidence="4 5">
    <name type="scientific">Streptomyces graminofaciens</name>
    <dbReference type="NCBI Taxonomy" id="68212"/>
    <lineage>
        <taxon>Bacteria</taxon>
        <taxon>Bacillati</taxon>
        <taxon>Actinomycetota</taxon>
        <taxon>Actinomycetes</taxon>
        <taxon>Kitasatosporales</taxon>
        <taxon>Streptomycetaceae</taxon>
        <taxon>Streptomyces</taxon>
    </lineage>
</organism>
<dbReference type="SUPFAM" id="SSF56601">
    <property type="entry name" value="beta-lactamase/transpeptidase-like"/>
    <property type="match status" value="1"/>
</dbReference>
<dbReference type="RefSeq" id="WP_286251080.1">
    <property type="nucleotide sequence ID" value="NZ_AP018448.1"/>
</dbReference>
<gene>
    <name evidence="4" type="ORF">SGFS_034160</name>
</gene>
<feature type="domain" description="Beta-lactamase-related" evidence="3">
    <location>
        <begin position="100"/>
        <end position="215"/>
    </location>
</feature>
<keyword evidence="2" id="KW-0732">Signal</keyword>
<dbReference type="Gene3D" id="3.40.710.10">
    <property type="entry name" value="DD-peptidase/beta-lactamase superfamily"/>
    <property type="match status" value="1"/>
</dbReference>
<evidence type="ECO:0000256" key="1">
    <source>
        <dbReference type="SAM" id="MobiDB-lite"/>
    </source>
</evidence>
<evidence type="ECO:0000259" key="3">
    <source>
        <dbReference type="Pfam" id="PF00144"/>
    </source>
</evidence>
<dbReference type="InterPro" id="IPR001466">
    <property type="entry name" value="Beta-lactam-related"/>
</dbReference>
<name>A0ABN5VFT5_9ACTN</name>
<evidence type="ECO:0000313" key="5">
    <source>
        <dbReference type="Proteomes" id="UP001321542"/>
    </source>
</evidence>
<reference evidence="4 5" key="2">
    <citation type="journal article" date="2023" name="ChemBioChem">
        <title>Acyltransferase Domain Exchange between Two Independent Type I Polyketide Synthases in the Same Producer Strain of Macrolide Antibiotics.</title>
        <authorList>
            <person name="Kudo F."/>
            <person name="Kishikawa K."/>
            <person name="Tsuboi K."/>
            <person name="Kido T."/>
            <person name="Usui T."/>
            <person name="Hashimoto J."/>
            <person name="Shin-Ya K."/>
            <person name="Miyanaga A."/>
            <person name="Eguchi T."/>
        </authorList>
    </citation>
    <scope>NUCLEOTIDE SEQUENCE [LARGE SCALE GENOMIC DNA]</scope>
    <source>
        <strain evidence="4 5">A-8890</strain>
    </source>
</reference>
<evidence type="ECO:0000256" key="2">
    <source>
        <dbReference type="SAM" id="SignalP"/>
    </source>
</evidence>
<feature type="region of interest" description="Disordered" evidence="1">
    <location>
        <begin position="28"/>
        <end position="50"/>
    </location>
</feature>
<proteinExistence type="predicted"/>
<reference evidence="4 5" key="1">
    <citation type="journal article" date="2010" name="ChemBioChem">
        <title>Cloning and characterization of the biosynthetic gene cluster of 16-membered macrolide antibiotic FD-891: involvement of a dual functional cytochrome P450 monooxygenase catalyzing epoxidation and hydroxylation.</title>
        <authorList>
            <person name="Kudo F."/>
            <person name="Motegi A."/>
            <person name="Mizoue K."/>
            <person name="Eguchi T."/>
        </authorList>
    </citation>
    <scope>NUCLEOTIDE SEQUENCE [LARGE SCALE GENOMIC DNA]</scope>
    <source>
        <strain evidence="4 5">A-8890</strain>
    </source>
</reference>